<dbReference type="Pfam" id="PF07596">
    <property type="entry name" value="SBP_bac_10"/>
    <property type="match status" value="1"/>
</dbReference>
<gene>
    <name evidence="2" type="ordered locus">Sinac_2535</name>
</gene>
<dbReference type="HOGENOM" id="CLU_041661_0_0_0"/>
<name>L0DC81_SINAD</name>
<dbReference type="EMBL" id="CP003364">
    <property type="protein sequence ID" value="AGA26842.1"/>
    <property type="molecule type" value="Genomic_DNA"/>
</dbReference>
<evidence type="ECO:0000313" key="3">
    <source>
        <dbReference type="Proteomes" id="UP000010798"/>
    </source>
</evidence>
<evidence type="ECO:0000259" key="1">
    <source>
        <dbReference type="Pfam" id="PF07596"/>
    </source>
</evidence>
<keyword evidence="3" id="KW-1185">Reference proteome</keyword>
<protein>
    <submittedName>
        <fullName evidence="2">Prepilin-type N-terminal cleavage/methylation domain-containing protein</fullName>
    </submittedName>
</protein>
<reference evidence="2 3" key="1">
    <citation type="submission" date="2012-02" db="EMBL/GenBank/DDBJ databases">
        <title>Complete sequence of chromosome of Singulisphaera acidiphila DSM 18658.</title>
        <authorList>
            <consortium name="US DOE Joint Genome Institute (JGI-PGF)"/>
            <person name="Lucas S."/>
            <person name="Copeland A."/>
            <person name="Lapidus A."/>
            <person name="Glavina del Rio T."/>
            <person name="Dalin E."/>
            <person name="Tice H."/>
            <person name="Bruce D."/>
            <person name="Goodwin L."/>
            <person name="Pitluck S."/>
            <person name="Peters L."/>
            <person name="Ovchinnikova G."/>
            <person name="Chertkov O."/>
            <person name="Kyrpides N."/>
            <person name="Mavromatis K."/>
            <person name="Ivanova N."/>
            <person name="Brettin T."/>
            <person name="Detter J.C."/>
            <person name="Han C."/>
            <person name="Larimer F."/>
            <person name="Land M."/>
            <person name="Hauser L."/>
            <person name="Markowitz V."/>
            <person name="Cheng J.-F."/>
            <person name="Hugenholtz P."/>
            <person name="Woyke T."/>
            <person name="Wu D."/>
            <person name="Tindall B."/>
            <person name="Pomrenke H."/>
            <person name="Brambilla E."/>
            <person name="Klenk H.-P."/>
            <person name="Eisen J.A."/>
        </authorList>
    </citation>
    <scope>NUCLEOTIDE SEQUENCE [LARGE SCALE GENOMIC DNA]</scope>
    <source>
        <strain evidence="3">ATCC BAA-1392 / DSM 18658 / VKM B-2454 / MOB10</strain>
    </source>
</reference>
<dbReference type="KEGG" id="saci:Sinac_2535"/>
<dbReference type="InterPro" id="IPR011453">
    <property type="entry name" value="DUF1559"/>
</dbReference>
<organism evidence="2 3">
    <name type="scientific">Singulisphaera acidiphila (strain ATCC BAA-1392 / DSM 18658 / VKM B-2454 / MOB10)</name>
    <dbReference type="NCBI Taxonomy" id="886293"/>
    <lineage>
        <taxon>Bacteria</taxon>
        <taxon>Pseudomonadati</taxon>
        <taxon>Planctomycetota</taxon>
        <taxon>Planctomycetia</taxon>
        <taxon>Isosphaerales</taxon>
        <taxon>Isosphaeraceae</taxon>
        <taxon>Singulisphaera</taxon>
    </lineage>
</organism>
<dbReference type="OrthoDB" id="9783680at2"/>
<dbReference type="NCBIfam" id="TIGR04294">
    <property type="entry name" value="pre_pil_HX9DG"/>
    <property type="match status" value="1"/>
</dbReference>
<accession>L0DC81</accession>
<proteinExistence type="predicted"/>
<dbReference type="NCBIfam" id="TIGR02532">
    <property type="entry name" value="IV_pilin_GFxxxE"/>
    <property type="match status" value="1"/>
</dbReference>
<dbReference type="SUPFAM" id="SSF54523">
    <property type="entry name" value="Pili subunits"/>
    <property type="match status" value="1"/>
</dbReference>
<dbReference type="Pfam" id="PF07963">
    <property type="entry name" value="N_methyl"/>
    <property type="match status" value="1"/>
</dbReference>
<dbReference type="PANTHER" id="PTHR30093:SF2">
    <property type="entry name" value="TYPE II SECRETION SYSTEM PROTEIN H"/>
    <property type="match status" value="1"/>
</dbReference>
<dbReference type="Proteomes" id="UP000010798">
    <property type="component" value="Chromosome"/>
</dbReference>
<dbReference type="PANTHER" id="PTHR30093">
    <property type="entry name" value="GENERAL SECRETION PATHWAY PROTEIN G"/>
    <property type="match status" value="1"/>
</dbReference>
<dbReference type="PROSITE" id="PS00409">
    <property type="entry name" value="PROKAR_NTER_METHYL"/>
    <property type="match status" value="1"/>
</dbReference>
<dbReference type="AlphaFoldDB" id="L0DC81"/>
<dbReference type="Gene3D" id="3.30.700.10">
    <property type="entry name" value="Glycoprotein, Type 4 Pilin"/>
    <property type="match status" value="1"/>
</dbReference>
<dbReference type="STRING" id="886293.Sinac_2535"/>
<evidence type="ECO:0000313" key="2">
    <source>
        <dbReference type="EMBL" id="AGA26842.1"/>
    </source>
</evidence>
<feature type="domain" description="DUF1559" evidence="1">
    <location>
        <begin position="32"/>
        <end position="345"/>
    </location>
</feature>
<dbReference type="RefSeq" id="WP_015245994.1">
    <property type="nucleotide sequence ID" value="NC_019892.1"/>
</dbReference>
<dbReference type="eggNOG" id="COG2165">
    <property type="taxonomic scope" value="Bacteria"/>
</dbReference>
<sequence>MRSKREGFTLIELLVVIAIIAVLIALLLPAVQAAREAARRSQCVNNLKQFGLAMHNYHNVNNSFPMGSGSGVLAPATMSYQAKESWSSHAALLPQLEQNALYNAINFNFTCDSTGYPTAYPNYTIFHTQVLTFLCPSDPNGPTAANDGTAGNNCYFASIGATTDILGGSGSNTNTATPNLSNVPTTGLFAFQQSKTIASVVDGTSNTIAYSESTVGSTSARPKSKLVGLVGVPLQTGATGAIQYNAFNNPAGVKAGIAACSQTWNNLTKTPDLQRGDNWCQGAMCATLFNTIVPPNGESDEWAYCGFLASGACSNISNADSYHSGGVNVLLADGHVQFMKDSTNQNTWWSLGTIGCGEVISSDSF</sequence>
<dbReference type="InterPro" id="IPR027558">
    <property type="entry name" value="Pre_pil_HX9DG_C"/>
</dbReference>
<dbReference type="InterPro" id="IPR045584">
    <property type="entry name" value="Pilin-like"/>
</dbReference>
<dbReference type="InterPro" id="IPR012902">
    <property type="entry name" value="N_methyl_site"/>
</dbReference>